<dbReference type="InterPro" id="IPR037958">
    <property type="entry name" value="SPRY/PRY_BTN1/2"/>
</dbReference>
<dbReference type="SMART" id="SM00589">
    <property type="entry name" value="PRY"/>
    <property type="match status" value="1"/>
</dbReference>
<comment type="subcellular location">
    <subcellularLocation>
        <location evidence="1">Membrane</location>
        <topology evidence="1">Single-pass membrane protein</topology>
    </subcellularLocation>
</comment>
<proteinExistence type="predicted"/>
<dbReference type="InterPro" id="IPR050143">
    <property type="entry name" value="TRIM/RBCC"/>
</dbReference>
<dbReference type="SMART" id="SM00449">
    <property type="entry name" value="SPRY"/>
    <property type="match status" value="1"/>
</dbReference>
<reference evidence="6 7" key="1">
    <citation type="journal article" date="2020" name="Nature">
        <title>Six reference-quality genomes reveal evolution of bat adaptations.</title>
        <authorList>
            <person name="Jebb D."/>
            <person name="Huang Z."/>
            <person name="Pippel M."/>
            <person name="Hughes G.M."/>
            <person name="Lavrichenko K."/>
            <person name="Devanna P."/>
            <person name="Winkler S."/>
            <person name="Jermiin L.S."/>
            <person name="Skirmuntt E.C."/>
            <person name="Katzourakis A."/>
            <person name="Burkitt-Gray L."/>
            <person name="Ray D.A."/>
            <person name="Sullivan K.A.M."/>
            <person name="Roscito J.G."/>
            <person name="Kirilenko B.M."/>
            <person name="Davalos L.M."/>
            <person name="Corthals A.P."/>
            <person name="Power M.L."/>
            <person name="Jones G."/>
            <person name="Ransome R.D."/>
            <person name="Dechmann D.K.N."/>
            <person name="Locatelli A.G."/>
            <person name="Puechmaille S.J."/>
            <person name="Fedrigo O."/>
            <person name="Jarvis E.D."/>
            <person name="Hiller M."/>
            <person name="Vernes S.C."/>
            <person name="Myers E.W."/>
            <person name="Teeling E.C."/>
        </authorList>
    </citation>
    <scope>NUCLEOTIDE SEQUENCE [LARGE SCALE GENOMIC DNA]</scope>
    <source>
        <strain evidence="6">MRhiFer1</strain>
        <tissue evidence="6">Lung</tissue>
    </source>
</reference>
<dbReference type="InterPro" id="IPR006574">
    <property type="entry name" value="PRY"/>
</dbReference>
<evidence type="ECO:0000313" key="6">
    <source>
        <dbReference type="EMBL" id="KAF6364384.1"/>
    </source>
</evidence>
<dbReference type="InterPro" id="IPR003879">
    <property type="entry name" value="Butyrophylin_SPRY"/>
</dbReference>
<evidence type="ECO:0000256" key="3">
    <source>
        <dbReference type="ARBA" id="ARBA00023180"/>
    </source>
</evidence>
<dbReference type="PRINTS" id="PR01407">
    <property type="entry name" value="BUTYPHLNCDUF"/>
</dbReference>
<dbReference type="OrthoDB" id="6105938at2759"/>
<dbReference type="PANTHER" id="PTHR24103">
    <property type="entry name" value="E3 UBIQUITIN-PROTEIN LIGASE TRIM"/>
    <property type="match status" value="1"/>
</dbReference>
<evidence type="ECO:0000256" key="1">
    <source>
        <dbReference type="ARBA" id="ARBA00004167"/>
    </source>
</evidence>
<feature type="domain" description="B30.2/SPRY" evidence="5">
    <location>
        <begin position="105"/>
        <end position="299"/>
    </location>
</feature>
<dbReference type="InterPro" id="IPR001870">
    <property type="entry name" value="B30.2/SPRY"/>
</dbReference>
<dbReference type="InterPro" id="IPR043136">
    <property type="entry name" value="B30.2/SPRY_sf"/>
</dbReference>
<name>A0A7J7YR63_RHIFE</name>
<keyword evidence="4" id="KW-0175">Coiled coil</keyword>
<dbReference type="Proteomes" id="UP000585614">
    <property type="component" value="Unassembled WGS sequence"/>
</dbReference>
<dbReference type="EMBL" id="JACAGC010000005">
    <property type="protein sequence ID" value="KAF6364384.1"/>
    <property type="molecule type" value="Genomic_DNA"/>
</dbReference>
<dbReference type="Pfam" id="PF00622">
    <property type="entry name" value="SPRY"/>
    <property type="match status" value="1"/>
</dbReference>
<dbReference type="FunFam" id="2.60.120.920:FF:000004">
    <property type="entry name" value="Butyrophilin subfamily 1 member A1"/>
    <property type="match status" value="1"/>
</dbReference>
<dbReference type="Gene3D" id="2.60.120.920">
    <property type="match status" value="1"/>
</dbReference>
<dbReference type="Pfam" id="PF13765">
    <property type="entry name" value="PRY"/>
    <property type="match status" value="1"/>
</dbReference>
<evidence type="ECO:0000259" key="5">
    <source>
        <dbReference type="PROSITE" id="PS50188"/>
    </source>
</evidence>
<evidence type="ECO:0000256" key="2">
    <source>
        <dbReference type="ARBA" id="ARBA00023157"/>
    </source>
</evidence>
<comment type="caution">
    <text evidence="6">The sequence shown here is derived from an EMBL/GenBank/DDBJ whole genome shotgun (WGS) entry which is preliminary data.</text>
</comment>
<dbReference type="PROSITE" id="PS50188">
    <property type="entry name" value="B302_SPRY"/>
    <property type="match status" value="1"/>
</dbReference>
<sequence length="324" mass="37769">MATQPIYQYRKLVTKNNSHEGSCPKEDDVDTLPSPRFLQCLVICFIIYMYKKERHKNEKMIENETMKTKYKQAQDQLRKENDQLMKENEKLKKEFDERKAQFRKDWQKTSLYTDWKKEFFQAVNIILDPATAHPALILSAGNRCVTMGEKSQDLPESPQRFRSLPCVLGCQVITSGRCYWEVEVKDSGAWDLGICRLNVMRTGRISIKPEDGFWAIRFYKDEYWALTSPERQLILKERLARVCIFLDYEDGLLSFYNMTDKSHIYTFSQGSFEGSLRPFFRLWSSDSGHLTICPVPEAAQPADNLRHVFTPALGTSCNLQISVH</sequence>
<organism evidence="6 7">
    <name type="scientific">Rhinolophus ferrumequinum</name>
    <name type="common">Greater horseshoe bat</name>
    <dbReference type="NCBI Taxonomy" id="59479"/>
    <lineage>
        <taxon>Eukaryota</taxon>
        <taxon>Metazoa</taxon>
        <taxon>Chordata</taxon>
        <taxon>Craniata</taxon>
        <taxon>Vertebrata</taxon>
        <taxon>Euteleostomi</taxon>
        <taxon>Mammalia</taxon>
        <taxon>Eutheria</taxon>
        <taxon>Laurasiatheria</taxon>
        <taxon>Chiroptera</taxon>
        <taxon>Yinpterochiroptera</taxon>
        <taxon>Rhinolophoidea</taxon>
        <taxon>Rhinolophidae</taxon>
        <taxon>Rhinolophinae</taxon>
        <taxon>Rhinolophus</taxon>
    </lineage>
</organism>
<evidence type="ECO:0000256" key="4">
    <source>
        <dbReference type="SAM" id="Coils"/>
    </source>
</evidence>
<accession>A0A7J7YR63</accession>
<dbReference type="GO" id="GO:0016020">
    <property type="term" value="C:membrane"/>
    <property type="evidence" value="ECO:0007669"/>
    <property type="project" value="UniProtKB-SubCell"/>
</dbReference>
<dbReference type="AlphaFoldDB" id="A0A7J7YR63"/>
<feature type="coiled-coil region" evidence="4">
    <location>
        <begin position="56"/>
        <end position="101"/>
    </location>
</feature>
<keyword evidence="3" id="KW-0325">Glycoprotein</keyword>
<gene>
    <name evidence="6" type="ORF">mRhiFer1_004651</name>
</gene>
<protein>
    <recommendedName>
        <fullName evidence="5">B30.2/SPRY domain-containing protein</fullName>
    </recommendedName>
</protein>
<dbReference type="SUPFAM" id="SSF49899">
    <property type="entry name" value="Concanavalin A-like lectins/glucanases"/>
    <property type="match status" value="1"/>
</dbReference>
<dbReference type="InterPro" id="IPR003877">
    <property type="entry name" value="SPRY_dom"/>
</dbReference>
<evidence type="ECO:0000313" key="7">
    <source>
        <dbReference type="Proteomes" id="UP000585614"/>
    </source>
</evidence>
<dbReference type="InterPro" id="IPR013320">
    <property type="entry name" value="ConA-like_dom_sf"/>
</dbReference>
<dbReference type="CDD" id="cd15819">
    <property type="entry name" value="SPRY_PRY_BTN1_2"/>
    <property type="match status" value="1"/>
</dbReference>
<keyword evidence="2" id="KW-1015">Disulfide bond</keyword>